<feature type="non-terminal residue" evidence="2">
    <location>
        <position position="628"/>
    </location>
</feature>
<organism evidence="2 3">
    <name type="scientific">Aphis craccivora</name>
    <name type="common">Cowpea aphid</name>
    <dbReference type="NCBI Taxonomy" id="307492"/>
    <lineage>
        <taxon>Eukaryota</taxon>
        <taxon>Metazoa</taxon>
        <taxon>Ecdysozoa</taxon>
        <taxon>Arthropoda</taxon>
        <taxon>Hexapoda</taxon>
        <taxon>Insecta</taxon>
        <taxon>Pterygota</taxon>
        <taxon>Neoptera</taxon>
        <taxon>Paraneoptera</taxon>
        <taxon>Hemiptera</taxon>
        <taxon>Sternorrhyncha</taxon>
        <taxon>Aphidomorpha</taxon>
        <taxon>Aphidoidea</taxon>
        <taxon>Aphididae</taxon>
        <taxon>Aphidini</taxon>
        <taxon>Aphis</taxon>
        <taxon>Aphis</taxon>
    </lineage>
</organism>
<comment type="caution">
    <text evidence="2">The sequence shown here is derived from an EMBL/GenBank/DDBJ whole genome shotgun (WGS) entry which is preliminary data.</text>
</comment>
<feature type="domain" description="DUF4371" evidence="1">
    <location>
        <begin position="303"/>
        <end position="416"/>
    </location>
</feature>
<dbReference type="InterPro" id="IPR025398">
    <property type="entry name" value="DUF4371"/>
</dbReference>
<accession>A0A6G0YCS5</accession>
<dbReference type="InterPro" id="IPR012337">
    <property type="entry name" value="RNaseH-like_sf"/>
</dbReference>
<dbReference type="PANTHER" id="PTHR46289">
    <property type="entry name" value="52 KDA REPRESSOR OF THE INHIBITOR OF THE PROTEIN KINASE-LIKE PROTEIN-RELATED"/>
    <property type="match status" value="1"/>
</dbReference>
<protein>
    <submittedName>
        <fullName evidence="2">Zinc finger MYM-type protein 1-like</fullName>
    </submittedName>
</protein>
<evidence type="ECO:0000313" key="2">
    <source>
        <dbReference type="EMBL" id="KAF0753191.1"/>
    </source>
</evidence>
<gene>
    <name evidence="2" type="ORF">FWK35_00024435</name>
</gene>
<evidence type="ECO:0000259" key="1">
    <source>
        <dbReference type="Pfam" id="PF14291"/>
    </source>
</evidence>
<sequence length="628" mass="70622">MDTTFSCTFGSERRGFQNWAEELYVYIVTALEEIKCGDSSRETSSLATMLECAITKSEFLVALEVATAPVPIISAVENHNDMHDIASFIKNRSLHDSEIIACLKLTWEPPVSFAFPVQLEGNRTRKFQHKYLQLFPWLVYSKDKQGAFCKWCVIFANSGGGVGNQPLGKLVKIPMVKYKHCLTDLKNPAKTEYHLLSSQRANDFLHNYETGNEKAVYVLLDNRNRQVIEYNRKRLIPIVKTIIFCAQNNLALRGDREIGSMKDNETREKCLSGEQGIFRALLSYRIEPGDSDLLTHLETSKKKFPTIQNEIIEAIRLVIQNKIVERVKTSKFYSILCDETTDVSTVEQLNLCVRYVDVPNCVIREDFLGFIKMESTTGIAIATAIQNELENIGLTFENLRGQGYDGGSNMSGVNNGVQSLILKKQPLAFYTHCLSHCLNLCLSKACNVPAIKNMMGTIQSVSSFFSNSAKRTEKLKSVIESTEISESNESKEIKCGDSSRETSSLATMLECAITKSEFLVALEVASKKQDLSKALADVTVVKGGLEAVREDVDSYFKDIFNEVTSIATKVNVEIKTPRVCGRQTTRVNIQSSPEEYYRISIFISFLDSILLQLQTRFNQQLKEVIALE</sequence>
<dbReference type="OrthoDB" id="6602453at2759"/>
<reference evidence="2 3" key="1">
    <citation type="submission" date="2019-08" db="EMBL/GenBank/DDBJ databases">
        <title>Whole genome of Aphis craccivora.</title>
        <authorList>
            <person name="Voronova N.V."/>
            <person name="Shulinski R.S."/>
            <person name="Bandarenka Y.V."/>
            <person name="Zhorov D.G."/>
            <person name="Warner D."/>
        </authorList>
    </citation>
    <scope>NUCLEOTIDE SEQUENCE [LARGE SCALE GENOMIC DNA]</scope>
    <source>
        <strain evidence="2">180601</strain>
        <tissue evidence="2">Whole Body</tissue>
    </source>
</reference>
<dbReference type="PANTHER" id="PTHR46289:SF14">
    <property type="entry name" value="DUF4371 DOMAIN-CONTAINING PROTEIN"/>
    <property type="match status" value="1"/>
</dbReference>
<dbReference type="AlphaFoldDB" id="A0A6G0YCS5"/>
<dbReference type="EMBL" id="VUJU01004810">
    <property type="protein sequence ID" value="KAF0753191.1"/>
    <property type="molecule type" value="Genomic_DNA"/>
</dbReference>
<name>A0A6G0YCS5_APHCR</name>
<dbReference type="Proteomes" id="UP000478052">
    <property type="component" value="Unassembled WGS sequence"/>
</dbReference>
<keyword evidence="3" id="KW-1185">Reference proteome</keyword>
<dbReference type="Pfam" id="PF14291">
    <property type="entry name" value="DUF4371"/>
    <property type="match status" value="1"/>
</dbReference>
<dbReference type="SUPFAM" id="SSF53098">
    <property type="entry name" value="Ribonuclease H-like"/>
    <property type="match status" value="1"/>
</dbReference>
<proteinExistence type="predicted"/>
<dbReference type="InterPro" id="IPR052958">
    <property type="entry name" value="IFN-induced_PKR_regulator"/>
</dbReference>
<evidence type="ECO:0000313" key="3">
    <source>
        <dbReference type="Proteomes" id="UP000478052"/>
    </source>
</evidence>